<dbReference type="AlphaFoldDB" id="A0A397T4S6"/>
<keyword evidence="5" id="KW-0732">Signal</keyword>
<keyword evidence="4" id="KW-0812">Transmembrane</keyword>
<dbReference type="STRING" id="658196.A0A397T4S6"/>
<reference evidence="6 7" key="1">
    <citation type="submission" date="2018-06" db="EMBL/GenBank/DDBJ databases">
        <title>Comparative genomics reveals the genomic features of Rhizophagus irregularis, R. cerebriforme, R. diaphanum and Gigaspora rosea, and their symbiotic lifestyle signature.</title>
        <authorList>
            <person name="Morin E."/>
            <person name="San Clemente H."/>
            <person name="Chen E.C.H."/>
            <person name="De La Providencia I."/>
            <person name="Hainaut M."/>
            <person name="Kuo A."/>
            <person name="Kohler A."/>
            <person name="Murat C."/>
            <person name="Tang N."/>
            <person name="Roy S."/>
            <person name="Loubradou J."/>
            <person name="Henrissat B."/>
            <person name="Grigoriev I.V."/>
            <person name="Corradi N."/>
            <person name="Roux C."/>
            <person name="Martin F.M."/>
        </authorList>
    </citation>
    <scope>NUCLEOTIDE SEQUENCE [LARGE SCALE GENOMIC DNA]</scope>
    <source>
        <strain evidence="6 7">DAOM 227022</strain>
    </source>
</reference>
<keyword evidence="4" id="KW-0472">Membrane</keyword>
<protein>
    <submittedName>
        <fullName evidence="6">Glycosyltransferase Family 1 protein</fullName>
    </submittedName>
</protein>
<evidence type="ECO:0000256" key="5">
    <source>
        <dbReference type="SAM" id="SignalP"/>
    </source>
</evidence>
<comment type="similarity">
    <text evidence="3">Belongs to the UDP-glycosyltransferase family.</text>
</comment>
<feature type="signal peptide" evidence="5">
    <location>
        <begin position="1"/>
        <end position="24"/>
    </location>
</feature>
<dbReference type="InterPro" id="IPR035595">
    <property type="entry name" value="UDP_glycos_trans_CS"/>
</dbReference>
<keyword evidence="7" id="KW-1185">Reference proteome</keyword>
<evidence type="ECO:0000256" key="2">
    <source>
        <dbReference type="ARBA" id="ARBA00022679"/>
    </source>
</evidence>
<keyword evidence="2 3" id="KW-0808">Transferase</keyword>
<keyword evidence="4" id="KW-1133">Transmembrane helix</keyword>
<feature type="chain" id="PRO_5017218535" evidence="5">
    <location>
        <begin position="25"/>
        <end position="552"/>
    </location>
</feature>
<dbReference type="InterPro" id="IPR050271">
    <property type="entry name" value="UDP-glycosyltransferase"/>
</dbReference>
<dbReference type="InterPro" id="IPR002213">
    <property type="entry name" value="UDP_glucos_trans"/>
</dbReference>
<dbReference type="CDD" id="cd03784">
    <property type="entry name" value="GT1_Gtf-like"/>
    <property type="match status" value="1"/>
</dbReference>
<gene>
    <name evidence="6" type="ORF">C1645_876344</name>
</gene>
<keyword evidence="1 3" id="KW-0328">Glycosyltransferase</keyword>
<dbReference type="EMBL" id="QKYT01000194">
    <property type="protein sequence ID" value="RIA90054.1"/>
    <property type="molecule type" value="Genomic_DNA"/>
</dbReference>
<organism evidence="6 7">
    <name type="scientific">Glomus cerebriforme</name>
    <dbReference type="NCBI Taxonomy" id="658196"/>
    <lineage>
        <taxon>Eukaryota</taxon>
        <taxon>Fungi</taxon>
        <taxon>Fungi incertae sedis</taxon>
        <taxon>Mucoromycota</taxon>
        <taxon>Glomeromycotina</taxon>
        <taxon>Glomeromycetes</taxon>
        <taxon>Glomerales</taxon>
        <taxon>Glomeraceae</taxon>
        <taxon>Glomus</taxon>
    </lineage>
</organism>
<proteinExistence type="inferred from homology"/>
<dbReference type="PANTHER" id="PTHR48043">
    <property type="entry name" value="EG:EG0003.4 PROTEIN-RELATED"/>
    <property type="match status" value="1"/>
</dbReference>
<feature type="transmembrane region" description="Helical" evidence="4">
    <location>
        <begin position="517"/>
        <end position="537"/>
    </location>
</feature>
<evidence type="ECO:0000256" key="4">
    <source>
        <dbReference type="SAM" id="Phobius"/>
    </source>
</evidence>
<dbReference type="SUPFAM" id="SSF53756">
    <property type="entry name" value="UDP-Glycosyltransferase/glycogen phosphorylase"/>
    <property type="match status" value="1"/>
</dbReference>
<evidence type="ECO:0000256" key="1">
    <source>
        <dbReference type="ARBA" id="ARBA00022676"/>
    </source>
</evidence>
<dbReference type="GO" id="GO:0008194">
    <property type="term" value="F:UDP-glycosyltransferase activity"/>
    <property type="evidence" value="ECO:0007669"/>
    <property type="project" value="InterPro"/>
</dbReference>
<dbReference type="Proteomes" id="UP000265703">
    <property type="component" value="Unassembled WGS sequence"/>
</dbReference>
<name>A0A397T4S6_9GLOM</name>
<sequence length="552" mass="62759">MIKRNFIFLLSIFLLLYINTTTTATQDYIRRNIDIDRSPKNILIGSYIGGRSHLKPMLDIAAILIERGHNVILLTSGNYTPSSEYPTVKQISLRNSLNFKETKKLAEAYKNDYERIAVIIEQSLKTYNNIIEDYKNVAKEYEIDLFFCDILINDACLDIANILKKPVVGFSSFFQFIAPVSHKSDPLFHCSISLENESFLERFRCMIIQPIKMSFIFYPLANQLNNVRKQVNIKPDQLSFGNIPKVTLALVDTFFGFELPQSLPPNVQEIGPVLSEEYPTLTLELSDFINKHKRVLYVAFGTYFTTTVENNSKLLQSFVEAINENIIDGVVWALSQTHKDDFYPTLNLIDGSQLQASSILNNEHPHIHIVKFAPQFAVLNHTNIKLFLSHGGAGSIHESLYTGTPMLIFPLGADQTGNGEKLKSAGVALTLNKFNLDVNDIKNKIDILLKDEDVKKNLKRMEVLAKISSKRKYRAADSIEYILYSSSLNEGIDEEFLNEWIPADVRMGFIKRNNYDVYGALLGIILGFVGGILWVTFKLTRFIVNDQKPKKE</sequence>
<comment type="caution">
    <text evidence="6">The sequence shown here is derived from an EMBL/GenBank/DDBJ whole genome shotgun (WGS) entry which is preliminary data.</text>
</comment>
<evidence type="ECO:0000256" key="3">
    <source>
        <dbReference type="RuleBase" id="RU003718"/>
    </source>
</evidence>
<dbReference type="PANTHER" id="PTHR48043:SF145">
    <property type="entry name" value="FI06409P-RELATED"/>
    <property type="match status" value="1"/>
</dbReference>
<dbReference type="PROSITE" id="PS00375">
    <property type="entry name" value="UDPGT"/>
    <property type="match status" value="1"/>
</dbReference>
<dbReference type="Pfam" id="PF00201">
    <property type="entry name" value="UDPGT"/>
    <property type="match status" value="1"/>
</dbReference>
<dbReference type="OrthoDB" id="5835829at2759"/>
<dbReference type="Gene3D" id="3.40.50.2000">
    <property type="entry name" value="Glycogen Phosphorylase B"/>
    <property type="match status" value="2"/>
</dbReference>
<accession>A0A397T4S6</accession>
<evidence type="ECO:0000313" key="7">
    <source>
        <dbReference type="Proteomes" id="UP000265703"/>
    </source>
</evidence>
<evidence type="ECO:0000313" key="6">
    <source>
        <dbReference type="EMBL" id="RIA90054.1"/>
    </source>
</evidence>